<sequence>MSQDKRKFLWSFHYFRAFAILNIIFIHTWRLSPDTNYKLSGTLVNAGRDMLFHGSTIYFLFISGFLFHYLSHRFEIRNYYLSKFKNVVLPYIFISVFLIFAEDFTGVRANINLKDYLHIIPDKLIRGTASFQFWYIPFIIIVFLLSPLFLKIRKENFIKYVPLLFVLPILGTRTQVYITFWQFVYFLPVYLFGMYTSIHFDVVMDRARKWFWPLVSIAAVTSVILLFVDHEKTYLSLFNPRESLVYIQKMSLTFIILHLMREVKSDRWPVIGIIADCSFALYFTHAIFDRHLKRLYYAVDDFVPGFLQIPASVLYVFLLIAVNVLFCLAVKKVFGRRSRYLIGY</sequence>
<keyword evidence="9" id="KW-0808">Transferase</keyword>
<evidence type="ECO:0000259" key="8">
    <source>
        <dbReference type="Pfam" id="PF01757"/>
    </source>
</evidence>
<feature type="transmembrane region" description="Helical" evidence="7">
    <location>
        <begin position="210"/>
        <end position="228"/>
    </location>
</feature>
<evidence type="ECO:0000256" key="7">
    <source>
        <dbReference type="SAM" id="Phobius"/>
    </source>
</evidence>
<dbReference type="RefSeq" id="WP_163633613.1">
    <property type="nucleotide sequence ID" value="NZ_JAAAMI010000002.1"/>
</dbReference>
<evidence type="ECO:0000256" key="4">
    <source>
        <dbReference type="ARBA" id="ARBA00022692"/>
    </source>
</evidence>
<dbReference type="GO" id="GO:0009246">
    <property type="term" value="P:enterobacterial common antigen biosynthetic process"/>
    <property type="evidence" value="ECO:0007669"/>
    <property type="project" value="TreeGrafter"/>
</dbReference>
<keyword evidence="3" id="KW-1003">Cell membrane</keyword>
<evidence type="ECO:0000256" key="3">
    <source>
        <dbReference type="ARBA" id="ARBA00022475"/>
    </source>
</evidence>
<feature type="transmembrane region" description="Helical" evidence="7">
    <location>
        <begin position="50"/>
        <end position="70"/>
    </location>
</feature>
<evidence type="ECO:0000313" key="10">
    <source>
        <dbReference type="Proteomes" id="UP000468707"/>
    </source>
</evidence>
<evidence type="ECO:0000256" key="6">
    <source>
        <dbReference type="ARBA" id="ARBA00023136"/>
    </source>
</evidence>
<dbReference type="AlphaFoldDB" id="A0A6I5L0R0"/>
<organism evidence="9 10">
    <name type="scientific">Flagellimonas sediminis</name>
    <dbReference type="NCBI Taxonomy" id="2696468"/>
    <lineage>
        <taxon>Bacteria</taxon>
        <taxon>Pseudomonadati</taxon>
        <taxon>Bacteroidota</taxon>
        <taxon>Flavobacteriia</taxon>
        <taxon>Flavobacteriales</taxon>
        <taxon>Flavobacteriaceae</taxon>
        <taxon>Flagellimonas</taxon>
    </lineage>
</organism>
<dbReference type="Pfam" id="PF01757">
    <property type="entry name" value="Acyl_transf_3"/>
    <property type="match status" value="1"/>
</dbReference>
<accession>A0A6I5L0R0</accession>
<dbReference type="InterPro" id="IPR002656">
    <property type="entry name" value="Acyl_transf_3_dom"/>
</dbReference>
<name>A0A6I5L0R0_9FLAO</name>
<dbReference type="GO" id="GO:0016413">
    <property type="term" value="F:O-acetyltransferase activity"/>
    <property type="evidence" value="ECO:0007669"/>
    <property type="project" value="TreeGrafter"/>
</dbReference>
<evidence type="ECO:0000256" key="5">
    <source>
        <dbReference type="ARBA" id="ARBA00022989"/>
    </source>
</evidence>
<feature type="transmembrane region" description="Helical" evidence="7">
    <location>
        <begin position="157"/>
        <end position="174"/>
    </location>
</feature>
<feature type="transmembrane region" description="Helical" evidence="7">
    <location>
        <begin position="268"/>
        <end position="288"/>
    </location>
</feature>
<feature type="transmembrane region" description="Helical" evidence="7">
    <location>
        <begin position="180"/>
        <end position="198"/>
    </location>
</feature>
<keyword evidence="4 7" id="KW-0812">Transmembrane</keyword>
<feature type="transmembrane region" description="Helical" evidence="7">
    <location>
        <begin position="308"/>
        <end position="330"/>
    </location>
</feature>
<keyword evidence="9" id="KW-0012">Acyltransferase</keyword>
<keyword evidence="10" id="KW-1185">Reference proteome</keyword>
<keyword evidence="6 7" id="KW-0472">Membrane</keyword>
<comment type="subcellular location">
    <subcellularLocation>
        <location evidence="1">Cell membrane</location>
        <topology evidence="1">Multi-pass membrane protein</topology>
    </subcellularLocation>
</comment>
<evidence type="ECO:0000256" key="1">
    <source>
        <dbReference type="ARBA" id="ARBA00004651"/>
    </source>
</evidence>
<protein>
    <submittedName>
        <fullName evidence="9">Acyltransferase family protein</fullName>
    </submittedName>
</protein>
<feature type="transmembrane region" description="Helical" evidence="7">
    <location>
        <begin position="243"/>
        <end position="261"/>
    </location>
</feature>
<dbReference type="EMBL" id="JAAAMI010000002">
    <property type="protein sequence ID" value="NDV42640.1"/>
    <property type="molecule type" value="Genomic_DNA"/>
</dbReference>
<gene>
    <name evidence="9" type="ORF">GTK07_04815</name>
</gene>
<evidence type="ECO:0000256" key="2">
    <source>
        <dbReference type="ARBA" id="ARBA00007400"/>
    </source>
</evidence>
<comment type="caution">
    <text evidence="9">The sequence shown here is derived from an EMBL/GenBank/DDBJ whole genome shotgun (WGS) entry which is preliminary data.</text>
</comment>
<evidence type="ECO:0000313" key="9">
    <source>
        <dbReference type="EMBL" id="NDV42640.1"/>
    </source>
</evidence>
<reference evidence="9 10" key="1">
    <citation type="submission" date="2020-01" db="EMBL/GenBank/DDBJ databases">
        <title>Muricauda sediminis sp.nov. 40Bstr401.</title>
        <authorList>
            <person name="Xue Z."/>
            <person name="Zhu S."/>
            <person name="Ren N."/>
            <person name="Chen T."/>
            <person name="Chen X."/>
            <person name="Chen J."/>
            <person name="Yang J."/>
        </authorList>
    </citation>
    <scope>NUCLEOTIDE SEQUENCE [LARGE SCALE GENOMIC DNA]</scope>
    <source>
        <strain evidence="9 10">40Bstr401</strain>
    </source>
</reference>
<dbReference type="GO" id="GO:0005886">
    <property type="term" value="C:plasma membrane"/>
    <property type="evidence" value="ECO:0007669"/>
    <property type="project" value="UniProtKB-SubCell"/>
</dbReference>
<feature type="domain" description="Acyltransferase 3" evidence="8">
    <location>
        <begin position="11"/>
        <end position="329"/>
    </location>
</feature>
<keyword evidence="5 7" id="KW-1133">Transmembrane helix</keyword>
<feature type="transmembrane region" description="Helical" evidence="7">
    <location>
        <begin position="131"/>
        <end position="150"/>
    </location>
</feature>
<dbReference type="Proteomes" id="UP000468707">
    <property type="component" value="Unassembled WGS sequence"/>
</dbReference>
<dbReference type="PANTHER" id="PTHR40074:SF2">
    <property type="entry name" value="O-ACETYLTRANSFERASE WECH"/>
    <property type="match status" value="1"/>
</dbReference>
<dbReference type="PANTHER" id="PTHR40074">
    <property type="entry name" value="O-ACETYLTRANSFERASE WECH"/>
    <property type="match status" value="1"/>
</dbReference>
<feature type="transmembrane region" description="Helical" evidence="7">
    <location>
        <begin position="12"/>
        <end position="30"/>
    </location>
</feature>
<proteinExistence type="inferred from homology"/>
<comment type="similarity">
    <text evidence="2">Belongs to the acyltransferase 3 family.</text>
</comment>